<name>A0A3G2L3P9_9FLAO</name>
<gene>
    <name evidence="4 10" type="primary">ftsZ</name>
    <name evidence="10" type="ORF">D1013_05790</name>
</gene>
<dbReference type="InterPro" id="IPR000158">
    <property type="entry name" value="Cell_div_FtsZ"/>
</dbReference>
<evidence type="ECO:0000259" key="9">
    <source>
        <dbReference type="SMART" id="SM00865"/>
    </source>
</evidence>
<dbReference type="Gene3D" id="3.30.1330.20">
    <property type="entry name" value="Tubulin/FtsZ, C-terminal domain"/>
    <property type="match status" value="1"/>
</dbReference>
<dbReference type="InterPro" id="IPR037103">
    <property type="entry name" value="Tubulin/FtsZ-like_C"/>
</dbReference>
<comment type="subcellular location">
    <subcellularLocation>
        <location evidence="4">Cytoplasm</location>
    </subcellularLocation>
    <text evidence="4">Assembles at midcell at the inner surface of the cytoplasmic membrane.</text>
</comment>
<dbReference type="Pfam" id="PF00091">
    <property type="entry name" value="Tubulin"/>
    <property type="match status" value="1"/>
</dbReference>
<dbReference type="GO" id="GO:0051258">
    <property type="term" value="P:protein polymerization"/>
    <property type="evidence" value="ECO:0007669"/>
    <property type="project" value="UniProtKB-UniRule"/>
</dbReference>
<dbReference type="SMART" id="SM00865">
    <property type="entry name" value="Tubulin_C"/>
    <property type="match status" value="1"/>
</dbReference>
<dbReference type="EMBL" id="CP032050">
    <property type="protein sequence ID" value="AYN66917.1"/>
    <property type="molecule type" value="Genomic_DNA"/>
</dbReference>
<evidence type="ECO:0000259" key="8">
    <source>
        <dbReference type="SMART" id="SM00864"/>
    </source>
</evidence>
<dbReference type="Proteomes" id="UP000276309">
    <property type="component" value="Chromosome"/>
</dbReference>
<dbReference type="InterPro" id="IPR045061">
    <property type="entry name" value="FtsZ/CetZ"/>
</dbReference>
<feature type="domain" description="Tubulin/FtsZ GTPase" evidence="8">
    <location>
        <begin position="21"/>
        <end position="213"/>
    </location>
</feature>
<comment type="subunit">
    <text evidence="4">Homodimer. Polymerizes to form a dynamic ring structure in a strictly GTP-dependent manner. Interacts directly with several other division proteins.</text>
</comment>
<feature type="region of interest" description="Disordered" evidence="7">
    <location>
        <begin position="607"/>
        <end position="649"/>
    </location>
</feature>
<feature type="compositionally biased region" description="Polar residues" evidence="7">
    <location>
        <begin position="637"/>
        <end position="649"/>
    </location>
</feature>
<evidence type="ECO:0000256" key="4">
    <source>
        <dbReference type="HAMAP-Rule" id="MF_00909"/>
    </source>
</evidence>
<keyword evidence="4 6" id="KW-0131">Cell cycle</keyword>
<feature type="compositionally biased region" description="Basic and acidic residues" evidence="7">
    <location>
        <begin position="613"/>
        <end position="622"/>
    </location>
</feature>
<dbReference type="InterPro" id="IPR018316">
    <property type="entry name" value="Tubulin/FtsZ_2-layer-sand-dom"/>
</dbReference>
<dbReference type="GO" id="GO:0032153">
    <property type="term" value="C:cell division site"/>
    <property type="evidence" value="ECO:0007669"/>
    <property type="project" value="UniProtKB-UniRule"/>
</dbReference>
<feature type="binding site" evidence="4">
    <location>
        <position position="148"/>
    </location>
    <ligand>
        <name>GTP</name>
        <dbReference type="ChEBI" id="CHEBI:37565"/>
    </ligand>
</feature>
<dbReference type="SMART" id="SM00864">
    <property type="entry name" value="Tubulin"/>
    <property type="match status" value="1"/>
</dbReference>
<evidence type="ECO:0000256" key="1">
    <source>
        <dbReference type="ARBA" id="ARBA00009690"/>
    </source>
</evidence>
<dbReference type="SUPFAM" id="SSF52490">
    <property type="entry name" value="Tubulin nucleotide-binding domain-like"/>
    <property type="match status" value="1"/>
</dbReference>
<sequence>MSNNTEFDGISFDLPKNQSNVIKVIGVGGGGSNAINHMFQSGINGVDFVICNTDSQALNNSAVPTKIQLGVSLTEGLGAGANPEVGEQAALESMEEIKQMLASTTKMIFITAGMGGGTGTGAAPVIAKQAKELDVLTVGIVTMPFEFEGKMRCEQARIGIEKLRSNVDSLIVINNNKLREVYGNLGFKAGFSKADEVLSTAARGIAEVITHHYTQNIDLRDAKTVLSNSGTAIMGSAMASGSARANEAIMKALDSPLLNDNKITGAKNVLLLIVSGSQEITIDEIGEINDHIQTEAGHGANIIMGVGEDEDLGEAIAVTVIATGFNVDQQDDIVNTESKKIIHTLEDEQKAQQDLTSNRNIVHQLVEEEEVREPIIKHTLIEEEEEELGMDLVKTTNYIKNFNVFYEEVVEKVDKKPQRDDDFVIIESKTSLHDIEVVDPITVEFDRLKEEQMSMSFDMPLSMPKKVEEEESNDNVITFNLDDDIKDIKVNNPVEVIPVLEYNKKGETRYSLDDYMELEDKLNNAKPQQQQPKPVEKELLIEKKSVEAIENTQRPQEADIDPMNSPIEELLRERADERRRKLKDFNYKFQNSVNSIDEIERQPAYKRQGIDLSDSRGQEGRVSRTTLGSDSNDDIQLRSNNSFLHDNVD</sequence>
<dbReference type="NCBIfam" id="TIGR00065">
    <property type="entry name" value="ftsZ"/>
    <property type="match status" value="1"/>
</dbReference>
<dbReference type="GO" id="GO:0043093">
    <property type="term" value="P:FtsZ-dependent cytokinesis"/>
    <property type="evidence" value="ECO:0007669"/>
    <property type="project" value="UniProtKB-UniRule"/>
</dbReference>
<keyword evidence="11" id="KW-1185">Reference proteome</keyword>
<keyword evidence="4" id="KW-0963">Cytoplasm</keyword>
<dbReference type="Pfam" id="PF12327">
    <property type="entry name" value="FtsZ_C"/>
    <property type="match status" value="1"/>
</dbReference>
<dbReference type="PANTHER" id="PTHR30314:SF3">
    <property type="entry name" value="MITOCHONDRIAL DIVISION PROTEIN FSZA"/>
    <property type="match status" value="1"/>
</dbReference>
<feature type="binding site" evidence="4">
    <location>
        <position position="152"/>
    </location>
    <ligand>
        <name>GTP</name>
        <dbReference type="ChEBI" id="CHEBI:37565"/>
    </ligand>
</feature>
<evidence type="ECO:0000256" key="7">
    <source>
        <dbReference type="SAM" id="MobiDB-lite"/>
    </source>
</evidence>
<dbReference type="PANTHER" id="PTHR30314">
    <property type="entry name" value="CELL DIVISION PROTEIN FTSZ-RELATED"/>
    <property type="match status" value="1"/>
</dbReference>
<dbReference type="InterPro" id="IPR003008">
    <property type="entry name" value="Tubulin_FtsZ_GTPase"/>
</dbReference>
<evidence type="ECO:0000313" key="10">
    <source>
        <dbReference type="EMBL" id="AYN66917.1"/>
    </source>
</evidence>
<organism evidence="10 11">
    <name type="scientific">Euzebyella marina</name>
    <dbReference type="NCBI Taxonomy" id="1761453"/>
    <lineage>
        <taxon>Bacteria</taxon>
        <taxon>Pseudomonadati</taxon>
        <taxon>Bacteroidota</taxon>
        <taxon>Flavobacteriia</taxon>
        <taxon>Flavobacteriales</taxon>
        <taxon>Flavobacteriaceae</taxon>
        <taxon>Euzebyella</taxon>
    </lineage>
</organism>
<feature type="domain" description="Tubulin/FtsZ 2-layer sandwich" evidence="9">
    <location>
        <begin position="216"/>
        <end position="334"/>
    </location>
</feature>
<dbReference type="GO" id="GO:0005525">
    <property type="term" value="F:GTP binding"/>
    <property type="evidence" value="ECO:0007669"/>
    <property type="project" value="UniProtKB-UniRule"/>
</dbReference>
<dbReference type="FunFam" id="3.40.50.1440:FF:000001">
    <property type="entry name" value="Cell division protein FtsZ"/>
    <property type="match status" value="1"/>
</dbReference>
<dbReference type="SUPFAM" id="SSF55307">
    <property type="entry name" value="Tubulin C-terminal domain-like"/>
    <property type="match status" value="1"/>
</dbReference>
<evidence type="ECO:0000256" key="6">
    <source>
        <dbReference type="RuleBase" id="RU000631"/>
    </source>
</evidence>
<evidence type="ECO:0000256" key="2">
    <source>
        <dbReference type="ARBA" id="ARBA00022741"/>
    </source>
</evidence>
<accession>A0A3G2L3P9</accession>
<dbReference type="GO" id="GO:0003924">
    <property type="term" value="F:GTPase activity"/>
    <property type="evidence" value="ECO:0007669"/>
    <property type="project" value="UniProtKB-UniRule"/>
</dbReference>
<dbReference type="OrthoDB" id="9813375at2"/>
<keyword evidence="2 4" id="KW-0547">Nucleotide-binding</keyword>
<dbReference type="PROSITE" id="PS01134">
    <property type="entry name" value="FTSZ_1"/>
    <property type="match status" value="1"/>
</dbReference>
<evidence type="ECO:0000256" key="5">
    <source>
        <dbReference type="NCBIfam" id="TIGR00065"/>
    </source>
</evidence>
<evidence type="ECO:0000256" key="3">
    <source>
        <dbReference type="ARBA" id="ARBA00023134"/>
    </source>
</evidence>
<dbReference type="RefSeq" id="WP_121847968.1">
    <property type="nucleotide sequence ID" value="NZ_CP032050.1"/>
</dbReference>
<evidence type="ECO:0000313" key="11">
    <source>
        <dbReference type="Proteomes" id="UP000276309"/>
    </source>
</evidence>
<comment type="function">
    <text evidence="4 6">Essential cell division protein that forms a contractile ring structure (Z ring) at the future cell division site. The regulation of the ring assembly controls the timing and the location of cell division. One of the functions of the FtsZ ring is to recruit other cell division proteins to the septum to produce a new cell wall between the dividing cells. Binds GTP and shows GTPase activity.</text>
</comment>
<comment type="similarity">
    <text evidence="1 4 6">Belongs to the FtsZ family.</text>
</comment>
<proteinExistence type="inferred from homology"/>
<dbReference type="CDD" id="cd02201">
    <property type="entry name" value="FtsZ_type1"/>
    <property type="match status" value="1"/>
</dbReference>
<dbReference type="InterPro" id="IPR008280">
    <property type="entry name" value="Tub_FtsZ_C"/>
</dbReference>
<dbReference type="KEGG" id="emar:D1013_05790"/>
<dbReference type="GO" id="GO:0000917">
    <property type="term" value="P:division septum assembly"/>
    <property type="evidence" value="ECO:0007669"/>
    <property type="project" value="UniProtKB-KW"/>
</dbReference>
<keyword evidence="4 6" id="KW-0717">Septation</keyword>
<dbReference type="PROSITE" id="PS01135">
    <property type="entry name" value="FTSZ_2"/>
    <property type="match status" value="1"/>
</dbReference>
<dbReference type="InterPro" id="IPR024757">
    <property type="entry name" value="FtsZ_C"/>
</dbReference>
<dbReference type="InterPro" id="IPR020805">
    <property type="entry name" value="Cell_div_FtsZ_CS"/>
</dbReference>
<protein>
    <recommendedName>
        <fullName evidence="4 5">Cell division protein FtsZ</fullName>
    </recommendedName>
</protein>
<dbReference type="PRINTS" id="PR00423">
    <property type="entry name" value="CELLDVISFTSZ"/>
</dbReference>
<dbReference type="Gene3D" id="3.40.50.1440">
    <property type="entry name" value="Tubulin/FtsZ, GTPase domain"/>
    <property type="match status" value="1"/>
</dbReference>
<dbReference type="GO" id="GO:0005737">
    <property type="term" value="C:cytoplasm"/>
    <property type="evidence" value="ECO:0007669"/>
    <property type="project" value="UniProtKB-SubCell"/>
</dbReference>
<dbReference type="InterPro" id="IPR036525">
    <property type="entry name" value="Tubulin/FtsZ_GTPase_sf"/>
</dbReference>
<dbReference type="AlphaFoldDB" id="A0A3G2L3P9"/>
<feature type="binding site" evidence="4">
    <location>
        <position position="195"/>
    </location>
    <ligand>
        <name>GTP</name>
        <dbReference type="ChEBI" id="CHEBI:37565"/>
    </ligand>
</feature>
<reference evidence="10 11" key="1">
    <citation type="submission" date="2018-08" db="EMBL/GenBank/DDBJ databases">
        <title>The reduced genetic potential of extracellular carbohydrate catabolism in Euzebyella marina RN62, a Flavobacteriia bacterium isolated from the hadal water.</title>
        <authorList>
            <person name="Xue C."/>
        </authorList>
    </citation>
    <scope>NUCLEOTIDE SEQUENCE [LARGE SCALE GENOMIC DNA]</scope>
    <source>
        <strain evidence="10 11">RN62</strain>
    </source>
</reference>
<feature type="binding site" evidence="4">
    <location>
        <begin position="117"/>
        <end position="119"/>
    </location>
    <ligand>
        <name>GTP</name>
        <dbReference type="ChEBI" id="CHEBI:37565"/>
    </ligand>
</feature>
<dbReference type="HAMAP" id="MF_00909">
    <property type="entry name" value="FtsZ"/>
    <property type="match status" value="1"/>
</dbReference>
<feature type="binding site" evidence="4">
    <location>
        <begin position="29"/>
        <end position="33"/>
    </location>
    <ligand>
        <name>GTP</name>
        <dbReference type="ChEBI" id="CHEBI:37565"/>
    </ligand>
</feature>
<keyword evidence="3 4" id="KW-0342">GTP-binding</keyword>
<keyword evidence="4 6" id="KW-0132">Cell division</keyword>